<sequence length="192" mass="21701">MHTTMVPEQVKTMKIQAGIQVSRPRELTRQLQLWKRFGRLYLIVFVLVRNIVHALETTCSSLHDQVLGYERLKEQIEEFQDAQMNIINDKVAKLDVDLLEMALHLEEKFYPHLLTTISGQRWLLTRGLKLVVVKCLNSLEYLAALGSAISRAIEKGMQSGLSVKIDHGKAGRSLADVVAYNPAAEADYNATL</sequence>
<dbReference type="Proteomes" id="UP001151760">
    <property type="component" value="Unassembled WGS sequence"/>
</dbReference>
<comment type="caution">
    <text evidence="1">The sequence shown here is derived from an EMBL/GenBank/DDBJ whole genome shotgun (WGS) entry which is preliminary data.</text>
</comment>
<accession>A0ABQ5B3S1</accession>
<proteinExistence type="predicted"/>
<evidence type="ECO:0000313" key="2">
    <source>
        <dbReference type="Proteomes" id="UP001151760"/>
    </source>
</evidence>
<protein>
    <submittedName>
        <fullName evidence="1">Uncharacterized protein</fullName>
    </submittedName>
</protein>
<keyword evidence="2" id="KW-1185">Reference proteome</keyword>
<dbReference type="EMBL" id="BQNB010012870">
    <property type="protein sequence ID" value="GJT08944.1"/>
    <property type="molecule type" value="Genomic_DNA"/>
</dbReference>
<gene>
    <name evidence="1" type="ORF">Tco_0843406</name>
</gene>
<reference evidence="1" key="2">
    <citation type="submission" date="2022-01" db="EMBL/GenBank/DDBJ databases">
        <authorList>
            <person name="Yamashiro T."/>
            <person name="Shiraishi A."/>
            <person name="Satake H."/>
            <person name="Nakayama K."/>
        </authorList>
    </citation>
    <scope>NUCLEOTIDE SEQUENCE</scope>
</reference>
<organism evidence="1 2">
    <name type="scientific">Tanacetum coccineum</name>
    <dbReference type="NCBI Taxonomy" id="301880"/>
    <lineage>
        <taxon>Eukaryota</taxon>
        <taxon>Viridiplantae</taxon>
        <taxon>Streptophyta</taxon>
        <taxon>Embryophyta</taxon>
        <taxon>Tracheophyta</taxon>
        <taxon>Spermatophyta</taxon>
        <taxon>Magnoliopsida</taxon>
        <taxon>eudicotyledons</taxon>
        <taxon>Gunneridae</taxon>
        <taxon>Pentapetalae</taxon>
        <taxon>asterids</taxon>
        <taxon>campanulids</taxon>
        <taxon>Asterales</taxon>
        <taxon>Asteraceae</taxon>
        <taxon>Asteroideae</taxon>
        <taxon>Anthemideae</taxon>
        <taxon>Anthemidinae</taxon>
        <taxon>Tanacetum</taxon>
    </lineage>
</organism>
<reference evidence="1" key="1">
    <citation type="journal article" date="2022" name="Int. J. Mol. Sci.">
        <title>Draft Genome of Tanacetum Coccineum: Genomic Comparison of Closely Related Tanacetum-Family Plants.</title>
        <authorList>
            <person name="Yamashiro T."/>
            <person name="Shiraishi A."/>
            <person name="Nakayama K."/>
            <person name="Satake H."/>
        </authorList>
    </citation>
    <scope>NUCLEOTIDE SEQUENCE</scope>
</reference>
<name>A0ABQ5B3S1_9ASTR</name>
<evidence type="ECO:0000313" key="1">
    <source>
        <dbReference type="EMBL" id="GJT08944.1"/>
    </source>
</evidence>